<name>A0A3F3Q1H1_9EURO</name>
<proteinExistence type="predicted"/>
<feature type="region of interest" description="Disordered" evidence="1">
    <location>
        <begin position="13"/>
        <end position="68"/>
    </location>
</feature>
<evidence type="ECO:0000256" key="2">
    <source>
        <dbReference type="SAM" id="Phobius"/>
    </source>
</evidence>
<dbReference type="AlphaFoldDB" id="A0A3F3Q1H1"/>
<dbReference type="GeneID" id="38134804"/>
<dbReference type="PANTHER" id="PTHR37783">
    <property type="entry name" value="MEMBRANE PROTEIN, PUTATIVE (AFU_ORTHOLOGUE AFUA_1G04315)-RELATED"/>
    <property type="match status" value="1"/>
</dbReference>
<reference evidence="4 5" key="1">
    <citation type="submission" date="2018-07" db="EMBL/GenBank/DDBJ databases">
        <title>The genomes of Aspergillus section Nigri reveals drivers in fungal speciation.</title>
        <authorList>
            <consortium name="DOE Joint Genome Institute"/>
            <person name="Vesth T.C."/>
            <person name="Nybo J."/>
            <person name="Theobald S."/>
            <person name="Brandl J."/>
            <person name="Frisvad J.C."/>
            <person name="Nielsen K.F."/>
            <person name="Lyhne E.K."/>
            <person name="Kogle M.E."/>
            <person name="Kuo A."/>
            <person name="Riley R."/>
            <person name="Clum A."/>
            <person name="Nolan M."/>
            <person name="Lipzen A."/>
            <person name="Salamov A."/>
            <person name="Henrissat B."/>
            <person name="Wiebenga A."/>
            <person name="De vries R.P."/>
            <person name="Grigoriev I.V."/>
            <person name="Mortensen U.H."/>
            <person name="Andersen M.R."/>
            <person name="Baker S.E."/>
        </authorList>
    </citation>
    <scope>NUCLEOTIDE SEQUENCE [LARGE SCALE GENOMIC DNA]</scope>
    <source>
        <strain evidence="4 5">CBS 139.54b</strain>
    </source>
</reference>
<dbReference type="Gene3D" id="3.20.180.10">
    <property type="entry name" value="PNP-oxidase-like"/>
    <property type="match status" value="1"/>
</dbReference>
<dbReference type="EMBL" id="KZ852048">
    <property type="protein sequence ID" value="RDH33059.1"/>
    <property type="molecule type" value="Genomic_DNA"/>
</dbReference>
<keyword evidence="2" id="KW-0812">Transmembrane</keyword>
<gene>
    <name evidence="4" type="ORF">BDQ94DRAFT_144415</name>
</gene>
<evidence type="ECO:0000313" key="5">
    <source>
        <dbReference type="Proteomes" id="UP000253729"/>
    </source>
</evidence>
<dbReference type="InterPro" id="IPR037119">
    <property type="entry name" value="Haem_oxidase_HugZ-like_sf"/>
</dbReference>
<evidence type="ECO:0000259" key="3">
    <source>
        <dbReference type="Pfam" id="PF10615"/>
    </source>
</evidence>
<dbReference type="Pfam" id="PF10615">
    <property type="entry name" value="DUF2470"/>
    <property type="match status" value="1"/>
</dbReference>
<keyword evidence="2" id="KW-0472">Membrane</keyword>
<keyword evidence="2" id="KW-1133">Transmembrane helix</keyword>
<evidence type="ECO:0000256" key="1">
    <source>
        <dbReference type="SAM" id="MobiDB-lite"/>
    </source>
</evidence>
<keyword evidence="5" id="KW-1185">Reference proteome</keyword>
<sequence>MLTIPRYSWRDQKGVRKLPPLSRRIPRNQQPASASQHISSAKSPLNKRTRKERQEKKRNEAKMAPDRSNISFTITHMNANHQDSLAAYLQVYCHVSAREAKSARLEDISLSDLVISANGTRYTVPIDPAMGSFSESRSRLVAMHQECLARLGRSDITIKEYRRPEGIEIFLFFVFATALVAFSRRSNFLPGSLFYETVGLGAVPPLAQLFYMTQPFVLTVMAGSHVVEASLFTVKRLKRHGVPVLSLVWCAWVVSNLIEGYTVWRRFDRVVRQEGAKREHGK</sequence>
<feature type="compositionally biased region" description="Polar residues" evidence="1">
    <location>
        <begin position="27"/>
        <end position="43"/>
    </location>
</feature>
<dbReference type="RefSeq" id="XP_026626081.1">
    <property type="nucleotide sequence ID" value="XM_026766448.1"/>
</dbReference>
<dbReference type="PANTHER" id="PTHR37783:SF1">
    <property type="entry name" value="MEMBRANE PROTEIN, PUTATIVE (AFU_ORTHOLOGUE AFUA_1G04315)-RELATED"/>
    <property type="match status" value="1"/>
</dbReference>
<dbReference type="Proteomes" id="UP000253729">
    <property type="component" value="Unassembled WGS sequence"/>
</dbReference>
<protein>
    <recommendedName>
        <fullName evidence="3">DUF2470 domain-containing protein</fullName>
    </recommendedName>
</protein>
<accession>A0A3F3Q1H1</accession>
<dbReference type="InterPro" id="IPR019595">
    <property type="entry name" value="DUF2470"/>
</dbReference>
<feature type="transmembrane region" description="Helical" evidence="2">
    <location>
        <begin position="209"/>
        <end position="232"/>
    </location>
</feature>
<feature type="compositionally biased region" description="Basic and acidic residues" evidence="1">
    <location>
        <begin position="52"/>
        <end position="65"/>
    </location>
</feature>
<feature type="transmembrane region" description="Helical" evidence="2">
    <location>
        <begin position="169"/>
        <end position="189"/>
    </location>
</feature>
<organism evidence="4 5">
    <name type="scientific">Aspergillus welwitschiae</name>
    <dbReference type="NCBI Taxonomy" id="1341132"/>
    <lineage>
        <taxon>Eukaryota</taxon>
        <taxon>Fungi</taxon>
        <taxon>Dikarya</taxon>
        <taxon>Ascomycota</taxon>
        <taxon>Pezizomycotina</taxon>
        <taxon>Eurotiomycetes</taxon>
        <taxon>Eurotiomycetidae</taxon>
        <taxon>Eurotiales</taxon>
        <taxon>Aspergillaceae</taxon>
        <taxon>Aspergillus</taxon>
        <taxon>Aspergillus subgen. Circumdati</taxon>
    </lineage>
</organism>
<evidence type="ECO:0000313" key="4">
    <source>
        <dbReference type="EMBL" id="RDH33059.1"/>
    </source>
</evidence>
<feature type="transmembrane region" description="Helical" evidence="2">
    <location>
        <begin position="244"/>
        <end position="264"/>
    </location>
</feature>
<feature type="domain" description="DUF2470" evidence="3">
    <location>
        <begin position="73"/>
        <end position="143"/>
    </location>
</feature>